<dbReference type="STRING" id="429728.SAMN05216456_1593"/>
<dbReference type="EMBL" id="FPCK01000001">
    <property type="protein sequence ID" value="SFV32272.1"/>
    <property type="molecule type" value="Genomic_DNA"/>
</dbReference>
<sequence length="92" mass="10061">MILPACVLMAPDDIIGLKQAAHLAGKDPKTIRDWCRKHGIGSRPGGGGPYRVSLPGLQMVIAEDWRALELLREGRRSAPEVMRHLHFLGLAA</sequence>
<accession>A0A1I7NC84</accession>
<name>A0A1I7NC84_9HYPH</name>
<proteinExistence type="predicted"/>
<keyword evidence="2" id="KW-1185">Reference proteome</keyword>
<protein>
    <submittedName>
        <fullName evidence="1">Uncharacterized protein</fullName>
    </submittedName>
</protein>
<dbReference type="AlphaFoldDB" id="A0A1I7NC84"/>
<reference evidence="1 2" key="1">
    <citation type="submission" date="2016-10" db="EMBL/GenBank/DDBJ databases">
        <authorList>
            <person name="de Groot N.N."/>
        </authorList>
    </citation>
    <scope>NUCLEOTIDE SEQUENCE [LARGE SCALE GENOMIC DNA]</scope>
    <source>
        <strain evidence="1 2">IPL20</strain>
    </source>
</reference>
<gene>
    <name evidence="1" type="ORF">SAMN05216456_1593</name>
</gene>
<dbReference type="Proteomes" id="UP000199074">
    <property type="component" value="Unassembled WGS sequence"/>
</dbReference>
<organism evidence="1 2">
    <name type="scientific">Devosia crocina</name>
    <dbReference type="NCBI Taxonomy" id="429728"/>
    <lineage>
        <taxon>Bacteria</taxon>
        <taxon>Pseudomonadati</taxon>
        <taxon>Pseudomonadota</taxon>
        <taxon>Alphaproteobacteria</taxon>
        <taxon>Hyphomicrobiales</taxon>
        <taxon>Devosiaceae</taxon>
        <taxon>Devosia</taxon>
    </lineage>
</organism>
<evidence type="ECO:0000313" key="1">
    <source>
        <dbReference type="EMBL" id="SFV32272.1"/>
    </source>
</evidence>
<evidence type="ECO:0000313" key="2">
    <source>
        <dbReference type="Proteomes" id="UP000199074"/>
    </source>
</evidence>